<dbReference type="Pfam" id="PF00015">
    <property type="entry name" value="MCPsignal"/>
    <property type="match status" value="1"/>
</dbReference>
<dbReference type="Pfam" id="PF01590">
    <property type="entry name" value="GAF"/>
    <property type="match status" value="1"/>
</dbReference>
<evidence type="ECO:0000313" key="17">
    <source>
        <dbReference type="Proteomes" id="UP000441797"/>
    </source>
</evidence>
<evidence type="ECO:0000259" key="15">
    <source>
        <dbReference type="PROSITE" id="PS50885"/>
    </source>
</evidence>
<feature type="region of interest" description="Disordered" evidence="11">
    <location>
        <begin position="1"/>
        <end position="49"/>
    </location>
</feature>
<dbReference type="OrthoDB" id="419276at2"/>
<name>A0A6N8FTD5_9CHRO</name>
<comment type="caution">
    <text evidence="16">The sequence shown here is derived from an EMBL/GenBank/DDBJ whole genome shotgun (WGS) entry which is preliminary data.</text>
</comment>
<dbReference type="PROSITE" id="PS50885">
    <property type="entry name" value="HAMP"/>
    <property type="match status" value="2"/>
</dbReference>
<evidence type="ECO:0000256" key="10">
    <source>
        <dbReference type="SAM" id="Coils"/>
    </source>
</evidence>
<protein>
    <recommendedName>
        <fullName evidence="18">Chemotaxis protein</fullName>
    </recommendedName>
</protein>
<sequence length="1019" mass="111280">MLDRHLQESGNDSKISDSTSSNIESDSLEAYSLSSKPASIQPLQSTSQPKSKNAFAQLRRAWNNLTFRTKLTLILVGSAALPVVIVTQGLITLNKERAFDELKHTLQQQGQSFTNEYVLRTQVDTETQAENIANILQATEIDLSNPAQVAARRELIENYLVINENQESPELTKNFKIITDAQGKTVAQNIFVGDDNFSNQPLLPVLNQELSLQKYQRVSLPTGISLTDIPIVQNALKTGQPLSGIELVKNQSLQKIGLAKQADIGLRQQPNQNLAEAKRPFPEGTYDIDGGKAGLLSMAVHPVKINNKLVGTVVIGTLFNRNYGLVDKFTQIYNGPVATIFAKDWRVVTNVPYTDGKTRAIGTRVAREVAEKVLNQGNEFVGATSIIGQQYLTFYTPLYDHQKVLNPGQAKPVGIAFVGKSFLEADNHLAYQQFIAYSIGGGILLIVGLISIPLASSFSRPLRRLSGFAKQVADGKQGVRLEISDDRQDEIGILSREMNTMASNIEANLEARRQEAERVKLFAEIAASRAREAQDLNAVFDKAVSGARQIIGADRVVIYRFNSDWSGYIAAESVLPGWTVALSQEISDPCIPNHLIEAYKKGRVVATNNVLETNYHPKHKKLFERLQIKANLVVPILQNDQLFGLLVAHHCLATHEWQQSEIDFLSQVSTQVRLALDRVGTLEQIIQEKAKLQRRALELLMEVDPLTQGDLTIRASVTEDEIGTIADSYNATIASLRQIVSQVQEAAQQVAITTSNKESSVSELSQEASRQAEEITSALARIQQMATSIRAVATNAEQAEAAVQQASQTVAEGDTAMNRTVDGILAIRETVAQTSKKVKRLGESTQKISKVVNLISTFADQTNLLALNAAIEAANAGEQGRGFAVVAERVRGLARQSTEATAEIEKLVTDIQTETNEVVAAMEAGTEQVVAGTQLVDETRQSLNKISDVSAQINELVRAIATVTVEQSQASEEVTQTMSDVAAIANKTLTEATQVAASFKELLAVAQKLQANASQFKVN</sequence>
<keyword evidence="10" id="KW-0175">Coiled coil</keyword>
<dbReference type="SMART" id="SM00065">
    <property type="entry name" value="GAF"/>
    <property type="match status" value="1"/>
</dbReference>
<evidence type="ECO:0000256" key="12">
    <source>
        <dbReference type="SAM" id="Phobius"/>
    </source>
</evidence>
<dbReference type="PANTHER" id="PTHR32089:SF114">
    <property type="entry name" value="METHYL-ACCEPTING CHEMOTAXIS PROTEIN MCPB"/>
    <property type="match status" value="1"/>
</dbReference>
<dbReference type="FunFam" id="1.10.287.950:FF:000001">
    <property type="entry name" value="Methyl-accepting chemotaxis sensory transducer"/>
    <property type="match status" value="1"/>
</dbReference>
<dbReference type="SUPFAM" id="SSF103190">
    <property type="entry name" value="Sensory domain-like"/>
    <property type="match status" value="1"/>
</dbReference>
<feature type="transmembrane region" description="Helical" evidence="12">
    <location>
        <begin position="434"/>
        <end position="455"/>
    </location>
</feature>
<keyword evidence="5 12" id="KW-1133">Transmembrane helix</keyword>
<proteinExistence type="inferred from homology"/>
<evidence type="ECO:0000256" key="5">
    <source>
        <dbReference type="ARBA" id="ARBA00022989"/>
    </source>
</evidence>
<dbReference type="Gene3D" id="6.10.340.10">
    <property type="match status" value="1"/>
</dbReference>
<evidence type="ECO:0000256" key="4">
    <source>
        <dbReference type="ARBA" id="ARBA00022692"/>
    </source>
</evidence>
<evidence type="ECO:0008006" key="18">
    <source>
        <dbReference type="Google" id="ProtNLM"/>
    </source>
</evidence>
<keyword evidence="2" id="KW-1003">Cell membrane</keyword>
<organism evidence="16 17">
    <name type="scientific">Gloeocapsopsis dulcis AAB1 = 1H9</name>
    <dbReference type="NCBI Taxonomy" id="1433147"/>
    <lineage>
        <taxon>Bacteria</taxon>
        <taxon>Bacillati</taxon>
        <taxon>Cyanobacteriota</taxon>
        <taxon>Cyanophyceae</taxon>
        <taxon>Oscillatoriophycideae</taxon>
        <taxon>Chroococcales</taxon>
        <taxon>Chroococcaceae</taxon>
        <taxon>Gloeocapsopsis</taxon>
        <taxon>Gloeocapsopsis dulcis</taxon>
    </lineage>
</organism>
<dbReference type="InterPro" id="IPR003018">
    <property type="entry name" value="GAF"/>
</dbReference>
<dbReference type="InterPro" id="IPR033463">
    <property type="entry name" value="sCache_3"/>
</dbReference>
<dbReference type="Pfam" id="PF17202">
    <property type="entry name" value="sCache_3_3"/>
    <property type="match status" value="1"/>
</dbReference>
<dbReference type="CDD" id="cd11386">
    <property type="entry name" value="MCP_signal"/>
    <property type="match status" value="1"/>
</dbReference>
<feature type="domain" description="HAMP" evidence="15">
    <location>
        <begin position="690"/>
        <end position="741"/>
    </location>
</feature>
<evidence type="ECO:0000256" key="6">
    <source>
        <dbReference type="ARBA" id="ARBA00023136"/>
    </source>
</evidence>
<dbReference type="GO" id="GO:0006935">
    <property type="term" value="P:chemotaxis"/>
    <property type="evidence" value="ECO:0007669"/>
    <property type="project" value="UniProtKB-ARBA"/>
</dbReference>
<dbReference type="SUPFAM" id="SSF55781">
    <property type="entry name" value="GAF domain-like"/>
    <property type="match status" value="1"/>
</dbReference>
<dbReference type="InterPro" id="IPR003660">
    <property type="entry name" value="HAMP_dom"/>
</dbReference>
<keyword evidence="3" id="KW-0145">Chemotaxis</keyword>
<comment type="similarity">
    <text evidence="8">Belongs to the methyl-accepting chemotaxis (MCP) protein family.</text>
</comment>
<feature type="compositionally biased region" description="Polar residues" evidence="11">
    <location>
        <begin position="32"/>
        <end position="49"/>
    </location>
</feature>
<dbReference type="InterPro" id="IPR029151">
    <property type="entry name" value="Sensor-like_sf"/>
</dbReference>
<dbReference type="CDD" id="cd06225">
    <property type="entry name" value="HAMP"/>
    <property type="match status" value="1"/>
</dbReference>
<dbReference type="SMART" id="SM00304">
    <property type="entry name" value="HAMP"/>
    <property type="match status" value="3"/>
</dbReference>
<evidence type="ECO:0000256" key="11">
    <source>
        <dbReference type="SAM" id="MobiDB-lite"/>
    </source>
</evidence>
<feature type="domain" description="HAMP" evidence="15">
    <location>
        <begin position="456"/>
        <end position="510"/>
    </location>
</feature>
<dbReference type="InterPro" id="IPR016132">
    <property type="entry name" value="Phyto_chromo_attachment"/>
</dbReference>
<dbReference type="PROSITE" id="PS50046">
    <property type="entry name" value="PHYTOCHROME_2"/>
    <property type="match status" value="1"/>
</dbReference>
<dbReference type="SMART" id="SM00283">
    <property type="entry name" value="MA"/>
    <property type="match status" value="1"/>
</dbReference>
<evidence type="ECO:0000259" key="13">
    <source>
        <dbReference type="PROSITE" id="PS50046"/>
    </source>
</evidence>
<evidence type="ECO:0000313" key="16">
    <source>
        <dbReference type="EMBL" id="MUL35832.1"/>
    </source>
</evidence>
<keyword evidence="6 12" id="KW-0472">Membrane</keyword>
<dbReference type="GO" id="GO:0005886">
    <property type="term" value="C:plasma membrane"/>
    <property type="evidence" value="ECO:0007669"/>
    <property type="project" value="UniProtKB-SubCell"/>
</dbReference>
<accession>A0A6N8FTD5</accession>
<keyword evidence="4 12" id="KW-0812">Transmembrane</keyword>
<gene>
    <name evidence="16" type="ORF">BWI75_05560</name>
</gene>
<evidence type="ECO:0000259" key="14">
    <source>
        <dbReference type="PROSITE" id="PS50111"/>
    </source>
</evidence>
<dbReference type="Gene3D" id="1.10.287.950">
    <property type="entry name" value="Methyl-accepting chemotaxis protein"/>
    <property type="match status" value="1"/>
</dbReference>
<dbReference type="AlphaFoldDB" id="A0A6N8FTD5"/>
<dbReference type="PROSITE" id="PS50111">
    <property type="entry name" value="CHEMOTAXIS_TRANSDUC_2"/>
    <property type="match status" value="1"/>
</dbReference>
<dbReference type="EMBL" id="NAPY01000006">
    <property type="protein sequence ID" value="MUL35832.1"/>
    <property type="molecule type" value="Genomic_DNA"/>
</dbReference>
<dbReference type="InterPro" id="IPR029016">
    <property type="entry name" value="GAF-like_dom_sf"/>
</dbReference>
<evidence type="ECO:0000256" key="9">
    <source>
        <dbReference type="PROSITE-ProRule" id="PRU00284"/>
    </source>
</evidence>
<dbReference type="GO" id="GO:0007165">
    <property type="term" value="P:signal transduction"/>
    <property type="evidence" value="ECO:0007669"/>
    <property type="project" value="UniProtKB-KW"/>
</dbReference>
<dbReference type="SUPFAM" id="SSF58104">
    <property type="entry name" value="Methyl-accepting chemotaxis protein (MCP) signaling domain"/>
    <property type="match status" value="1"/>
</dbReference>
<evidence type="ECO:0000256" key="2">
    <source>
        <dbReference type="ARBA" id="ARBA00022475"/>
    </source>
</evidence>
<feature type="compositionally biased region" description="Low complexity" evidence="11">
    <location>
        <begin position="9"/>
        <end position="25"/>
    </location>
</feature>
<keyword evidence="17" id="KW-1185">Reference proteome</keyword>
<evidence type="ECO:0000256" key="3">
    <source>
        <dbReference type="ARBA" id="ARBA00022500"/>
    </source>
</evidence>
<feature type="domain" description="Methyl-accepting transducer" evidence="14">
    <location>
        <begin position="746"/>
        <end position="982"/>
    </location>
</feature>
<dbReference type="Gene3D" id="3.30.450.40">
    <property type="match status" value="1"/>
</dbReference>
<dbReference type="Proteomes" id="UP000441797">
    <property type="component" value="Unassembled WGS sequence"/>
</dbReference>
<keyword evidence="7 9" id="KW-0807">Transducer</keyword>
<reference evidence="16 17" key="1">
    <citation type="journal article" date="2019" name="Front. Microbiol.">
        <title>Genomic Features for Desiccation Tolerance and Sugar Biosynthesis in the Extremophile Gloeocapsopsis sp. UTEX B3054.</title>
        <authorList>
            <person name="Urrejola C."/>
            <person name="Alcorta J."/>
            <person name="Salas L."/>
            <person name="Vasquez M."/>
            <person name="Polz M.F."/>
            <person name="Vicuna R."/>
            <person name="Diez B."/>
        </authorList>
    </citation>
    <scope>NUCLEOTIDE SEQUENCE [LARGE SCALE GENOMIC DNA]</scope>
    <source>
        <strain evidence="16 17">1H9</strain>
    </source>
</reference>
<comment type="subcellular location">
    <subcellularLocation>
        <location evidence="1">Cell membrane</location>
        <topology evidence="1">Multi-pass membrane protein</topology>
    </subcellularLocation>
</comment>
<dbReference type="PANTHER" id="PTHR32089">
    <property type="entry name" value="METHYL-ACCEPTING CHEMOTAXIS PROTEIN MCPB"/>
    <property type="match status" value="1"/>
</dbReference>
<evidence type="ECO:0000256" key="1">
    <source>
        <dbReference type="ARBA" id="ARBA00004651"/>
    </source>
</evidence>
<dbReference type="SUPFAM" id="SSF158472">
    <property type="entry name" value="HAMP domain-like"/>
    <property type="match status" value="1"/>
</dbReference>
<dbReference type="InterPro" id="IPR004089">
    <property type="entry name" value="MCPsignal_dom"/>
</dbReference>
<feature type="domain" description="Phytochrome chromophore attachment site" evidence="13">
    <location>
        <begin position="535"/>
        <end position="671"/>
    </location>
</feature>
<feature type="transmembrane region" description="Helical" evidence="12">
    <location>
        <begin position="71"/>
        <end position="91"/>
    </location>
</feature>
<feature type="coiled-coil region" evidence="10">
    <location>
        <begin position="765"/>
        <end position="809"/>
    </location>
</feature>
<evidence type="ECO:0000256" key="7">
    <source>
        <dbReference type="ARBA" id="ARBA00023224"/>
    </source>
</evidence>
<dbReference type="Pfam" id="PF00672">
    <property type="entry name" value="HAMP"/>
    <property type="match status" value="1"/>
</dbReference>
<evidence type="ECO:0000256" key="8">
    <source>
        <dbReference type="ARBA" id="ARBA00029447"/>
    </source>
</evidence>
<dbReference type="RefSeq" id="WP_105221936.1">
    <property type="nucleotide sequence ID" value="NZ_CAWNSU010000122.1"/>
</dbReference>